<dbReference type="InterPro" id="IPR050149">
    <property type="entry name" value="Collagen_superfamily"/>
</dbReference>
<evidence type="ECO:0000256" key="8">
    <source>
        <dbReference type="PROSITE-ProRule" id="PRU00196"/>
    </source>
</evidence>
<evidence type="ECO:0000313" key="11">
    <source>
        <dbReference type="EMBL" id="KAH0621342.1"/>
    </source>
</evidence>
<keyword evidence="2" id="KW-0812">Transmembrane</keyword>
<keyword evidence="5" id="KW-0472">Membrane</keyword>
<organism evidence="11 12">
    <name type="scientific">Phrynosoma platyrhinos</name>
    <name type="common">Desert horned lizard</name>
    <dbReference type="NCBI Taxonomy" id="52577"/>
    <lineage>
        <taxon>Eukaryota</taxon>
        <taxon>Metazoa</taxon>
        <taxon>Chordata</taxon>
        <taxon>Craniata</taxon>
        <taxon>Vertebrata</taxon>
        <taxon>Euteleostomi</taxon>
        <taxon>Lepidosauria</taxon>
        <taxon>Squamata</taxon>
        <taxon>Bifurcata</taxon>
        <taxon>Unidentata</taxon>
        <taxon>Episquamata</taxon>
        <taxon>Toxicofera</taxon>
        <taxon>Iguania</taxon>
        <taxon>Phrynosomatidae</taxon>
        <taxon>Phrynosomatinae</taxon>
        <taxon>Phrynosoma</taxon>
    </lineage>
</organism>
<dbReference type="PROSITE" id="PS50287">
    <property type="entry name" value="SRCR_2"/>
    <property type="match status" value="1"/>
</dbReference>
<sequence length="479" mass="50528">MYLTVLTAGLGLLTYEVYKLRKDLDNMKEGTPLKGKLKSHFSNDTVQKENIFGTHSQRREENWIRSLKEEIQIIKLSNQHLHWKMANVTDQLENNEIRGLPGLPGSKGERGIPGMKGDQGSKGDRGEKGDAGLRGSKGEPGSAGTGLPGQKGEAGLTGPGGERGAKGDLGPVGPKGESGLKGDMGEKGLQGLPGPQGEAGVKGAMGPRGPVGEPGQKGEQGEQGLRGLEGLQGFPGHPGEKGVPGNMGPPGQPGLQGAKGEKGAASKLPGVPGQKGDQGEKGSKGDPGLPGVKGVKGNAGTQGSQGIQGPKGEKGSPAIGYHPFLRLIGGHYRGRIEIQYNGEWGTICDDDWDVNDGAVICRMLGFRSAVNTFTATAASHRAVFSYQLHSETEAESSFSNGSEEERDVQWEVSCLYGELQDLEKSGWITCVVQEMKTLFFHVINKDGVNTTAVIVKTLGWSVLNKDNSSLKSVRQCFNS</sequence>
<comment type="subcellular location">
    <subcellularLocation>
        <location evidence="1">Membrane</location>
        <topology evidence="1">Single-pass type II membrane protein</topology>
    </subcellularLocation>
</comment>
<keyword evidence="3" id="KW-0735">Signal-anchor</keyword>
<dbReference type="SMART" id="SM00202">
    <property type="entry name" value="SR"/>
    <property type="match status" value="1"/>
</dbReference>
<name>A0ABQ7SV90_PHRPL</name>
<feature type="domain" description="SRCR" evidence="10">
    <location>
        <begin position="325"/>
        <end position="431"/>
    </location>
</feature>
<keyword evidence="4" id="KW-1133">Transmembrane helix</keyword>
<dbReference type="InterPro" id="IPR001190">
    <property type="entry name" value="SRCR"/>
</dbReference>
<feature type="compositionally biased region" description="Basic and acidic residues" evidence="9">
    <location>
        <begin position="119"/>
        <end position="131"/>
    </location>
</feature>
<dbReference type="Gene3D" id="3.10.250.10">
    <property type="entry name" value="SRCR-like domain"/>
    <property type="match status" value="1"/>
</dbReference>
<evidence type="ECO:0000256" key="4">
    <source>
        <dbReference type="ARBA" id="ARBA00022989"/>
    </source>
</evidence>
<evidence type="ECO:0000256" key="9">
    <source>
        <dbReference type="SAM" id="MobiDB-lite"/>
    </source>
</evidence>
<keyword evidence="7" id="KW-0675">Receptor</keyword>
<protein>
    <recommendedName>
        <fullName evidence="10">SRCR domain-containing protein</fullName>
    </recommendedName>
</protein>
<comment type="caution">
    <text evidence="11">The sequence shown here is derived from an EMBL/GenBank/DDBJ whole genome shotgun (WGS) entry which is preliminary data.</text>
</comment>
<feature type="compositionally biased region" description="Low complexity" evidence="9">
    <location>
        <begin position="222"/>
        <end position="232"/>
    </location>
</feature>
<dbReference type="EMBL" id="JAIPUX010003289">
    <property type="protein sequence ID" value="KAH0621342.1"/>
    <property type="molecule type" value="Genomic_DNA"/>
</dbReference>
<evidence type="ECO:0000256" key="3">
    <source>
        <dbReference type="ARBA" id="ARBA00022968"/>
    </source>
</evidence>
<evidence type="ECO:0000256" key="1">
    <source>
        <dbReference type="ARBA" id="ARBA00004606"/>
    </source>
</evidence>
<evidence type="ECO:0000256" key="2">
    <source>
        <dbReference type="ARBA" id="ARBA00022692"/>
    </source>
</evidence>
<evidence type="ECO:0000256" key="6">
    <source>
        <dbReference type="ARBA" id="ARBA00023157"/>
    </source>
</evidence>
<dbReference type="Proteomes" id="UP000826234">
    <property type="component" value="Unassembled WGS sequence"/>
</dbReference>
<keyword evidence="12" id="KW-1185">Reference proteome</keyword>
<reference evidence="11 12" key="1">
    <citation type="journal article" date="2022" name="Gigascience">
        <title>A chromosome-level genome assembly and annotation of the desert horned lizard, Phrynosoma platyrhinos, provides insight into chromosomal rearrangements among reptiles.</title>
        <authorList>
            <person name="Koochekian N."/>
            <person name="Ascanio A."/>
            <person name="Farleigh K."/>
            <person name="Card D.C."/>
            <person name="Schield D.R."/>
            <person name="Castoe T.A."/>
            <person name="Jezkova T."/>
        </authorList>
    </citation>
    <scope>NUCLEOTIDE SEQUENCE [LARGE SCALE GENOMIC DNA]</scope>
    <source>
        <strain evidence="11">NK-2021</strain>
    </source>
</reference>
<comment type="caution">
    <text evidence="8">Lacks conserved residue(s) required for the propagation of feature annotation.</text>
</comment>
<dbReference type="PANTHER" id="PTHR24023">
    <property type="entry name" value="COLLAGEN ALPHA"/>
    <property type="match status" value="1"/>
</dbReference>
<evidence type="ECO:0000259" key="10">
    <source>
        <dbReference type="PROSITE" id="PS50287"/>
    </source>
</evidence>
<dbReference type="InterPro" id="IPR008160">
    <property type="entry name" value="Collagen"/>
</dbReference>
<accession>A0ABQ7SV90</accession>
<evidence type="ECO:0000313" key="12">
    <source>
        <dbReference type="Proteomes" id="UP000826234"/>
    </source>
</evidence>
<proteinExistence type="predicted"/>
<feature type="region of interest" description="Disordered" evidence="9">
    <location>
        <begin position="96"/>
        <end position="316"/>
    </location>
</feature>
<dbReference type="Pfam" id="PF00530">
    <property type="entry name" value="SRCR"/>
    <property type="match status" value="1"/>
</dbReference>
<dbReference type="SUPFAM" id="SSF56487">
    <property type="entry name" value="SRCR-like"/>
    <property type="match status" value="1"/>
</dbReference>
<evidence type="ECO:0000256" key="7">
    <source>
        <dbReference type="ARBA" id="ARBA00023170"/>
    </source>
</evidence>
<keyword evidence="6" id="KW-1015">Disulfide bond</keyword>
<gene>
    <name evidence="11" type="ORF">JD844_022507</name>
</gene>
<dbReference type="Pfam" id="PF01391">
    <property type="entry name" value="Collagen"/>
    <property type="match status" value="3"/>
</dbReference>
<dbReference type="PANTHER" id="PTHR24023:SF1083">
    <property type="entry name" value="MACROPHAGE RECEPTOR MARCO"/>
    <property type="match status" value="1"/>
</dbReference>
<dbReference type="InterPro" id="IPR036772">
    <property type="entry name" value="SRCR-like_dom_sf"/>
</dbReference>
<evidence type="ECO:0000256" key="5">
    <source>
        <dbReference type="ARBA" id="ARBA00023136"/>
    </source>
</evidence>